<protein>
    <submittedName>
        <fullName evidence="1">Uncharacterized protein</fullName>
    </submittedName>
</protein>
<organism evidence="1 2">
    <name type="scientific">Ophiobolus disseminans</name>
    <dbReference type="NCBI Taxonomy" id="1469910"/>
    <lineage>
        <taxon>Eukaryota</taxon>
        <taxon>Fungi</taxon>
        <taxon>Dikarya</taxon>
        <taxon>Ascomycota</taxon>
        <taxon>Pezizomycotina</taxon>
        <taxon>Dothideomycetes</taxon>
        <taxon>Pleosporomycetidae</taxon>
        <taxon>Pleosporales</taxon>
        <taxon>Pleosporineae</taxon>
        <taxon>Phaeosphaeriaceae</taxon>
        <taxon>Ophiobolus</taxon>
    </lineage>
</organism>
<dbReference type="EMBL" id="MU006250">
    <property type="protein sequence ID" value="KAF2818689.1"/>
    <property type="molecule type" value="Genomic_DNA"/>
</dbReference>
<name>A0A6A6ZDA2_9PLEO</name>
<accession>A0A6A6ZDA2</accession>
<evidence type="ECO:0000313" key="2">
    <source>
        <dbReference type="Proteomes" id="UP000799424"/>
    </source>
</evidence>
<keyword evidence="2" id="KW-1185">Reference proteome</keyword>
<evidence type="ECO:0000313" key="1">
    <source>
        <dbReference type="EMBL" id="KAF2818689.1"/>
    </source>
</evidence>
<dbReference type="OrthoDB" id="3749299at2759"/>
<dbReference type="Proteomes" id="UP000799424">
    <property type="component" value="Unassembled WGS sequence"/>
</dbReference>
<dbReference type="AlphaFoldDB" id="A0A6A6ZDA2"/>
<gene>
    <name evidence="1" type="ORF">CC86DRAFT_472733</name>
</gene>
<reference evidence="1" key="1">
    <citation type="journal article" date="2020" name="Stud. Mycol.">
        <title>101 Dothideomycetes genomes: a test case for predicting lifestyles and emergence of pathogens.</title>
        <authorList>
            <person name="Haridas S."/>
            <person name="Albert R."/>
            <person name="Binder M."/>
            <person name="Bloem J."/>
            <person name="Labutti K."/>
            <person name="Salamov A."/>
            <person name="Andreopoulos B."/>
            <person name="Baker S."/>
            <person name="Barry K."/>
            <person name="Bills G."/>
            <person name="Bluhm B."/>
            <person name="Cannon C."/>
            <person name="Castanera R."/>
            <person name="Culley D."/>
            <person name="Daum C."/>
            <person name="Ezra D."/>
            <person name="Gonzalez J."/>
            <person name="Henrissat B."/>
            <person name="Kuo A."/>
            <person name="Liang C."/>
            <person name="Lipzen A."/>
            <person name="Lutzoni F."/>
            <person name="Magnuson J."/>
            <person name="Mondo S."/>
            <person name="Nolan M."/>
            <person name="Ohm R."/>
            <person name="Pangilinan J."/>
            <person name="Park H.-J."/>
            <person name="Ramirez L."/>
            <person name="Alfaro M."/>
            <person name="Sun H."/>
            <person name="Tritt A."/>
            <person name="Yoshinaga Y."/>
            <person name="Zwiers L.-H."/>
            <person name="Turgeon B."/>
            <person name="Goodwin S."/>
            <person name="Spatafora J."/>
            <person name="Crous P."/>
            <person name="Grigoriev I."/>
        </authorList>
    </citation>
    <scope>NUCLEOTIDE SEQUENCE</scope>
    <source>
        <strain evidence="1">CBS 113818</strain>
    </source>
</reference>
<proteinExistence type="predicted"/>
<sequence length="188" mass="21175">MPGASPANAQPRFSLTLTPTADVCHLNGEPRFGFKLKILSQEDEVITVCLYKTPLKEIHGLGEIACVTNGEGEEAELPYIIGCWEHNDPFPDDLFFEEFKPGELHEEMFWLDKEDPATSQSGELECLRAGTEYNVRISGELLQSFSKWRRGAKEELLAGGLEKKKERWDASSGKIHLDVSEPFMFRAI</sequence>